<sequence>MTRQQLYLGLTLVVTICGLFYVAIPRSEIPQPVRKAPSSSGRPVFEQRLVAVGDLHGDFENAKTVLHMAGIIDSSANPTWSAGSTILVQTGDIVDRGTYAWDIYRLMQSLRSEAAGAGGKVVSILGNHEVMNAIGDWRYVTPDEIKYNGGTEQRMRDMSADGWLGKEWLANYSSTALVALSPYPSAPLLSFTHGSLRPSYSNLLPYPDKINDLGRSLLSKALHAQVPPHPPNPYAGLPRDATSEEADLYAGGGPFWWRGLAEMGNEATVCKWAEVLKRKMGVRRIIGGHTPNFEKIVDRCNASIIIIDTGISRAYGGVLSALEIVYTLHSVHHPKHGGHRQDPFVAPTVMTSDEPIPGQRYVEREEVHAIYPNGRKLIAVEEQEITL</sequence>
<proteinExistence type="predicted"/>
<dbReference type="Gene3D" id="3.60.21.10">
    <property type="match status" value="1"/>
</dbReference>
<dbReference type="SUPFAM" id="SSF56300">
    <property type="entry name" value="Metallo-dependent phosphatases"/>
    <property type="match status" value="1"/>
</dbReference>
<dbReference type="InterPro" id="IPR029052">
    <property type="entry name" value="Metallo-depent_PP-like"/>
</dbReference>
<dbReference type="GO" id="GO:0016787">
    <property type="term" value="F:hydrolase activity"/>
    <property type="evidence" value="ECO:0007669"/>
    <property type="project" value="InterPro"/>
</dbReference>
<reference evidence="3" key="1">
    <citation type="journal article" date="2022" name="G3 (Bethesda)">
        <title>High quality genome of the basidiomycete yeast Dioszegia hungarica PDD-24b-2 isolated from cloud water.</title>
        <authorList>
            <person name="Jarrige D."/>
            <person name="Haridas S."/>
            <person name="Bleykasten-Grosshans C."/>
            <person name="Joly M."/>
            <person name="Nadalig T."/>
            <person name="Sancelme M."/>
            <person name="Vuilleumier S."/>
            <person name="Grigoriev I.V."/>
            <person name="Amato P."/>
            <person name="Bringel F."/>
        </authorList>
    </citation>
    <scope>NUCLEOTIDE SEQUENCE</scope>
    <source>
        <strain evidence="3">PDD-24b-2</strain>
    </source>
</reference>
<organism evidence="3 4">
    <name type="scientific">Dioszegia hungarica</name>
    <dbReference type="NCBI Taxonomy" id="4972"/>
    <lineage>
        <taxon>Eukaryota</taxon>
        <taxon>Fungi</taxon>
        <taxon>Dikarya</taxon>
        <taxon>Basidiomycota</taxon>
        <taxon>Agaricomycotina</taxon>
        <taxon>Tremellomycetes</taxon>
        <taxon>Tremellales</taxon>
        <taxon>Bulleribasidiaceae</taxon>
        <taxon>Dioszegia</taxon>
    </lineage>
</organism>
<name>A0AA38LPP1_9TREE</name>
<evidence type="ECO:0000256" key="1">
    <source>
        <dbReference type="SAM" id="Phobius"/>
    </source>
</evidence>
<comment type="caution">
    <text evidence="3">The sequence shown here is derived from an EMBL/GenBank/DDBJ whole genome shotgun (WGS) entry which is preliminary data.</text>
</comment>
<dbReference type="InterPro" id="IPR004843">
    <property type="entry name" value="Calcineurin-like_PHP"/>
</dbReference>
<keyword evidence="1" id="KW-0812">Transmembrane</keyword>
<evidence type="ECO:0000313" key="4">
    <source>
        <dbReference type="Proteomes" id="UP001164286"/>
    </source>
</evidence>
<protein>
    <submittedName>
        <fullName evidence="3">Metallo-dependent phosphatase-like protein</fullName>
    </submittedName>
</protein>
<dbReference type="GeneID" id="77730382"/>
<dbReference type="Pfam" id="PF00149">
    <property type="entry name" value="Metallophos"/>
    <property type="match status" value="1"/>
</dbReference>
<keyword evidence="4" id="KW-1185">Reference proteome</keyword>
<gene>
    <name evidence="3" type="ORF">MKK02DRAFT_40611</name>
</gene>
<evidence type="ECO:0000313" key="3">
    <source>
        <dbReference type="EMBL" id="KAI9632307.1"/>
    </source>
</evidence>
<dbReference type="PANTHER" id="PTHR46546">
    <property type="entry name" value="SHEWANELLA-LIKE PROTEIN PHOSPHATASE 1"/>
    <property type="match status" value="1"/>
</dbReference>
<dbReference type="AlphaFoldDB" id="A0AA38LPP1"/>
<keyword evidence="1" id="KW-1133">Transmembrane helix</keyword>
<dbReference type="RefSeq" id="XP_052942084.1">
    <property type="nucleotide sequence ID" value="XM_053091177.1"/>
</dbReference>
<feature type="domain" description="Calcineurin-like phosphoesterase" evidence="2">
    <location>
        <begin position="48"/>
        <end position="291"/>
    </location>
</feature>
<dbReference type="Proteomes" id="UP001164286">
    <property type="component" value="Unassembled WGS sequence"/>
</dbReference>
<dbReference type="PANTHER" id="PTHR46546:SF4">
    <property type="entry name" value="SHEWANELLA-LIKE PROTEIN PHOSPHATASE 1"/>
    <property type="match status" value="1"/>
</dbReference>
<keyword evidence="1" id="KW-0472">Membrane</keyword>
<feature type="transmembrane region" description="Helical" evidence="1">
    <location>
        <begin position="6"/>
        <end position="24"/>
    </location>
</feature>
<accession>A0AA38LPP1</accession>
<dbReference type="EMBL" id="JAKWFO010000014">
    <property type="protein sequence ID" value="KAI9632307.1"/>
    <property type="molecule type" value="Genomic_DNA"/>
</dbReference>
<evidence type="ECO:0000259" key="2">
    <source>
        <dbReference type="Pfam" id="PF00149"/>
    </source>
</evidence>